<dbReference type="PANTHER" id="PTHR44154">
    <property type="entry name" value="QUINONE OXIDOREDUCTASE"/>
    <property type="match status" value="1"/>
</dbReference>
<dbReference type="GO" id="GO:0016491">
    <property type="term" value="F:oxidoreductase activity"/>
    <property type="evidence" value="ECO:0007669"/>
    <property type="project" value="InterPro"/>
</dbReference>
<dbReference type="SUPFAM" id="SSF51735">
    <property type="entry name" value="NAD(P)-binding Rossmann-fold domains"/>
    <property type="match status" value="1"/>
</dbReference>
<evidence type="ECO:0000256" key="1">
    <source>
        <dbReference type="ARBA" id="ARBA00022857"/>
    </source>
</evidence>
<dbReference type="EMBL" id="LIAV01000037">
    <property type="protein sequence ID" value="KRO40993.1"/>
    <property type="molecule type" value="Genomic_DNA"/>
</dbReference>
<dbReference type="PANTHER" id="PTHR44154:SF1">
    <property type="entry name" value="QUINONE OXIDOREDUCTASE"/>
    <property type="match status" value="1"/>
</dbReference>
<dbReference type="Pfam" id="PF00107">
    <property type="entry name" value="ADH_zinc_N"/>
    <property type="match status" value="1"/>
</dbReference>
<feature type="domain" description="Enoyl reductase (ER)" evidence="2">
    <location>
        <begin position="11"/>
        <end position="325"/>
    </location>
</feature>
<comment type="caution">
    <text evidence="3">The sequence shown here is derived from an EMBL/GenBank/DDBJ whole genome shotgun (WGS) entry which is preliminary data.</text>
</comment>
<dbReference type="AlphaFoldDB" id="A0A0R2PT14"/>
<accession>A0A0R2PT14</accession>
<protein>
    <submittedName>
        <fullName evidence="3">Zinc-binding dehydrogenase</fullName>
    </submittedName>
</protein>
<organism evidence="3 4">
    <name type="scientific">SAR86 cluster bacterium BACL1 MAG-120920-bin57</name>
    <dbReference type="NCBI Taxonomy" id="1655571"/>
    <lineage>
        <taxon>Bacteria</taxon>
        <taxon>Pseudomonadati</taxon>
        <taxon>Pseudomonadota</taxon>
        <taxon>Gammaproteobacteria</taxon>
        <taxon>SAR86 cluster</taxon>
    </lineage>
</organism>
<dbReference type="Gene3D" id="3.90.180.10">
    <property type="entry name" value="Medium-chain alcohol dehydrogenases, catalytic domain"/>
    <property type="match status" value="1"/>
</dbReference>
<evidence type="ECO:0000259" key="2">
    <source>
        <dbReference type="SMART" id="SM00829"/>
    </source>
</evidence>
<dbReference type="Pfam" id="PF08240">
    <property type="entry name" value="ADH_N"/>
    <property type="match status" value="1"/>
</dbReference>
<dbReference type="SUPFAM" id="SSF50129">
    <property type="entry name" value="GroES-like"/>
    <property type="match status" value="1"/>
</dbReference>
<dbReference type="Gene3D" id="3.40.50.720">
    <property type="entry name" value="NAD(P)-binding Rossmann-like Domain"/>
    <property type="match status" value="1"/>
</dbReference>
<keyword evidence="1" id="KW-0521">NADP</keyword>
<dbReference type="SMART" id="SM00829">
    <property type="entry name" value="PKS_ER"/>
    <property type="match status" value="1"/>
</dbReference>
<dbReference type="InterPro" id="IPR013154">
    <property type="entry name" value="ADH-like_N"/>
</dbReference>
<dbReference type="Proteomes" id="UP000050874">
    <property type="component" value="Unassembled WGS sequence"/>
</dbReference>
<gene>
    <name evidence="3" type="ORF">ABR63_06140</name>
</gene>
<reference evidence="4" key="1">
    <citation type="submission" date="2015-10" db="EMBL/GenBank/DDBJ databases">
        <title>Metagenome-Assembled Genomes uncover a global brackish microbiome.</title>
        <authorList>
            <person name="Hugerth L.W."/>
            <person name="Larsson J."/>
            <person name="Alneberg J."/>
            <person name="Lindh M.V."/>
            <person name="Legrand C."/>
            <person name="Pinhassi J."/>
            <person name="Andersson A."/>
        </authorList>
    </citation>
    <scope>NUCLEOTIDE SEQUENCE [LARGE SCALE GENOMIC DNA]</scope>
</reference>
<evidence type="ECO:0000313" key="4">
    <source>
        <dbReference type="Proteomes" id="UP000050874"/>
    </source>
</evidence>
<dbReference type="InterPro" id="IPR020843">
    <property type="entry name" value="ER"/>
</dbReference>
<dbReference type="CDD" id="cd08253">
    <property type="entry name" value="zeta_crystallin"/>
    <property type="match status" value="1"/>
</dbReference>
<dbReference type="InterPro" id="IPR036291">
    <property type="entry name" value="NAD(P)-bd_dom_sf"/>
</dbReference>
<dbReference type="InterPro" id="IPR051603">
    <property type="entry name" value="Zinc-ADH_QOR/CCCR"/>
</dbReference>
<dbReference type="InterPro" id="IPR011032">
    <property type="entry name" value="GroES-like_sf"/>
</dbReference>
<name>A0A0R2PT14_9GAMM</name>
<dbReference type="InterPro" id="IPR013149">
    <property type="entry name" value="ADH-like_C"/>
</dbReference>
<sequence length="332" mass="35781">MKATWFNSFGSAKDVMQIGTQPKPSANHGEVLIKLSTSGVNPSDVKKRAGAFPNLLDNGLVIPHSDGAGVIESVGEGVDIDRVGERVWVYQAQYGRLLGTAAEYIALDSTRAVKLPDNTDFNVGACLGIPVMTAHRCVFSDGDIVNQTVLVTGGAGRVGYYAIQWAKIAGAKVIATASNAEDRSLCLSLGASAVVNHRESNWSKQVLEATGGEKINRVIDVEFGMNLPEVLECIATNGVIATYSSTVVKEPQLPFIRMMFMDITLRMVIVYAMPESAKLQAIHDINKALEQEKLQHRIAHILPLERIADSHQLIEKGGFGGCVIVKIDDHSA</sequence>
<proteinExistence type="predicted"/>
<evidence type="ECO:0000313" key="3">
    <source>
        <dbReference type="EMBL" id="KRO40993.1"/>
    </source>
</evidence>